<protein>
    <recommendedName>
        <fullName evidence="4">Secreted protein</fullName>
    </recommendedName>
</protein>
<sequence>MHMFIHRATQLALAASFVAAPAFAQTDLEAKMKGDDRPSDSQVELRNQSRWSLQELYFAPVGSDHWGPNQLGRHSVHPDGTFTLTGIACDKYDVKMVDDDDNECIVRDVSLCGADRIWRIDNRDLARCQARTNRD</sequence>
<dbReference type="EMBL" id="SLWQ01000001">
    <property type="protein sequence ID" value="TCO43359.1"/>
    <property type="molecule type" value="Genomic_DNA"/>
</dbReference>
<feature type="signal peptide" evidence="1">
    <location>
        <begin position="1"/>
        <end position="24"/>
    </location>
</feature>
<organism evidence="2 3">
    <name type="scientific">Dokdonella fugitiva</name>
    <dbReference type="NCBI Taxonomy" id="328517"/>
    <lineage>
        <taxon>Bacteria</taxon>
        <taxon>Pseudomonadati</taxon>
        <taxon>Pseudomonadota</taxon>
        <taxon>Gammaproteobacteria</taxon>
        <taxon>Lysobacterales</taxon>
        <taxon>Rhodanobacteraceae</taxon>
        <taxon>Dokdonella</taxon>
    </lineage>
</organism>
<evidence type="ECO:0000313" key="2">
    <source>
        <dbReference type="EMBL" id="TCO43359.1"/>
    </source>
</evidence>
<evidence type="ECO:0000313" key="3">
    <source>
        <dbReference type="Proteomes" id="UP000294862"/>
    </source>
</evidence>
<accession>A0A4R2IHS1</accession>
<dbReference type="OrthoDB" id="6898737at2"/>
<comment type="caution">
    <text evidence="2">The sequence shown here is derived from an EMBL/GenBank/DDBJ whole genome shotgun (WGS) entry which is preliminary data.</text>
</comment>
<name>A0A4R2IHS1_9GAMM</name>
<dbReference type="Proteomes" id="UP000294862">
    <property type="component" value="Unassembled WGS sequence"/>
</dbReference>
<proteinExistence type="predicted"/>
<evidence type="ECO:0008006" key="4">
    <source>
        <dbReference type="Google" id="ProtNLM"/>
    </source>
</evidence>
<gene>
    <name evidence="2" type="ORF">EV148_101783</name>
</gene>
<keyword evidence="3" id="KW-1185">Reference proteome</keyword>
<keyword evidence="1" id="KW-0732">Signal</keyword>
<dbReference type="AlphaFoldDB" id="A0A4R2IHS1"/>
<evidence type="ECO:0000256" key="1">
    <source>
        <dbReference type="SAM" id="SignalP"/>
    </source>
</evidence>
<reference evidence="2 3" key="1">
    <citation type="journal article" date="2015" name="Stand. Genomic Sci.">
        <title>Genomic Encyclopedia of Bacterial and Archaeal Type Strains, Phase III: the genomes of soil and plant-associated and newly described type strains.</title>
        <authorList>
            <person name="Whitman W.B."/>
            <person name="Woyke T."/>
            <person name="Klenk H.P."/>
            <person name="Zhou Y."/>
            <person name="Lilburn T.G."/>
            <person name="Beck B.J."/>
            <person name="De Vos P."/>
            <person name="Vandamme P."/>
            <person name="Eisen J.A."/>
            <person name="Garrity G."/>
            <person name="Hugenholtz P."/>
            <person name="Kyrpides N.C."/>
        </authorList>
    </citation>
    <scope>NUCLEOTIDE SEQUENCE [LARGE SCALE GENOMIC DNA]</scope>
    <source>
        <strain evidence="2 3">A3</strain>
    </source>
</reference>
<feature type="chain" id="PRO_5020496852" description="Secreted protein" evidence="1">
    <location>
        <begin position="25"/>
        <end position="135"/>
    </location>
</feature>
<dbReference type="RefSeq" id="WP_131993689.1">
    <property type="nucleotide sequence ID" value="NZ_JACGXM010000002.1"/>
</dbReference>